<keyword evidence="3" id="KW-1185">Reference proteome</keyword>
<sequence>MAFTAAGSGLQPPLNQRVTTGDGHQSRKSPNQPQTTEIRSPRSRQVAHSFSTIVAASVTVGDIPNRPMQPPLSHHDTALSALLPLQPPSI</sequence>
<comment type="caution">
    <text evidence="2">The sequence shown here is derived from an EMBL/GenBank/DDBJ whole genome shotgun (WGS) entry which is preliminary data.</text>
</comment>
<organism evidence="2 3">
    <name type="scientific">Citrus x changshan-huyou</name>
    <dbReference type="NCBI Taxonomy" id="2935761"/>
    <lineage>
        <taxon>Eukaryota</taxon>
        <taxon>Viridiplantae</taxon>
        <taxon>Streptophyta</taxon>
        <taxon>Embryophyta</taxon>
        <taxon>Tracheophyta</taxon>
        <taxon>Spermatophyta</taxon>
        <taxon>Magnoliopsida</taxon>
        <taxon>eudicotyledons</taxon>
        <taxon>Gunneridae</taxon>
        <taxon>Pentapetalae</taxon>
        <taxon>rosids</taxon>
        <taxon>malvids</taxon>
        <taxon>Sapindales</taxon>
        <taxon>Rutaceae</taxon>
        <taxon>Aurantioideae</taxon>
        <taxon>Citrus</taxon>
    </lineage>
</organism>
<evidence type="ECO:0000256" key="1">
    <source>
        <dbReference type="SAM" id="MobiDB-lite"/>
    </source>
</evidence>
<protein>
    <submittedName>
        <fullName evidence="2">Uncharacterized protein</fullName>
    </submittedName>
</protein>
<gene>
    <name evidence="2" type="ORF">WN944_029561</name>
</gene>
<dbReference type="EMBL" id="JBCGBO010000025">
    <property type="protein sequence ID" value="KAK9177538.1"/>
    <property type="molecule type" value="Genomic_DNA"/>
</dbReference>
<accession>A0AAP0LMH2</accession>
<feature type="compositionally biased region" description="Polar residues" evidence="1">
    <location>
        <begin position="13"/>
        <end position="38"/>
    </location>
</feature>
<evidence type="ECO:0000313" key="3">
    <source>
        <dbReference type="Proteomes" id="UP001428341"/>
    </source>
</evidence>
<dbReference type="AlphaFoldDB" id="A0AAP0LMH2"/>
<name>A0AAP0LMH2_9ROSI</name>
<feature type="region of interest" description="Disordered" evidence="1">
    <location>
        <begin position="1"/>
        <end position="48"/>
    </location>
</feature>
<dbReference type="Proteomes" id="UP001428341">
    <property type="component" value="Unassembled WGS sequence"/>
</dbReference>
<reference evidence="2 3" key="1">
    <citation type="submission" date="2024-05" db="EMBL/GenBank/DDBJ databases">
        <title>Haplotype-resolved chromosome-level genome assembly of Huyou (Citrus changshanensis).</title>
        <authorList>
            <person name="Miao C."/>
            <person name="Chen W."/>
            <person name="Wu Y."/>
            <person name="Wang L."/>
            <person name="Zhao S."/>
            <person name="Grierson D."/>
            <person name="Xu C."/>
            <person name="Chen K."/>
        </authorList>
    </citation>
    <scope>NUCLEOTIDE SEQUENCE [LARGE SCALE GENOMIC DNA]</scope>
    <source>
        <strain evidence="2">01-14</strain>
        <tissue evidence="2">Leaf</tissue>
    </source>
</reference>
<evidence type="ECO:0000313" key="2">
    <source>
        <dbReference type="EMBL" id="KAK9177538.1"/>
    </source>
</evidence>
<feature type="region of interest" description="Disordered" evidence="1">
    <location>
        <begin position="61"/>
        <end position="90"/>
    </location>
</feature>
<proteinExistence type="predicted"/>